<comment type="caution">
    <text evidence="2">The sequence shown here is derived from an EMBL/GenBank/DDBJ whole genome shotgun (WGS) entry which is preliminary data.</text>
</comment>
<gene>
    <name evidence="2" type="primary">Carns1_0</name>
    <name evidence="2" type="ORF">PENPIL_R15593</name>
</gene>
<accession>A0A851NCZ7</accession>
<protein>
    <submittedName>
        <fullName evidence="2">CRNS1 synthase</fullName>
    </submittedName>
</protein>
<sequence length="173" mass="18209">GTLTLTVCVLGSPTAFLPALLEGGTRYPGAMVLCLAPGWAQRVPSETSPGTWALLLSRGVTFEAGGHTALEDFVPPRRATYVTMTPGPGDGWEAELARDLECPTGGSGPLARRLQDPLLARWLLATRAGVPVPPTLAFVPGRGGTLPHGPEPPGLRLVPMEGDPERESTVRRE</sequence>
<feature type="compositionally biased region" description="Basic and acidic residues" evidence="1">
    <location>
        <begin position="163"/>
        <end position="173"/>
    </location>
</feature>
<reference evidence="2" key="1">
    <citation type="submission" date="2019-09" db="EMBL/GenBank/DDBJ databases">
        <title>Bird 10,000 Genomes (B10K) Project - Family phase.</title>
        <authorList>
            <person name="Zhang G."/>
        </authorList>
    </citation>
    <scope>NUCLEOTIDE SEQUENCE</scope>
    <source>
        <strain evidence="2">B10K-DU-001-08</strain>
        <tissue evidence="2">Muscle</tissue>
    </source>
</reference>
<dbReference type="GO" id="GO:0035499">
    <property type="term" value="P:carnosine biosynthetic process"/>
    <property type="evidence" value="ECO:0007669"/>
    <property type="project" value="InterPro"/>
</dbReference>
<dbReference type="EMBL" id="WBMW01001096">
    <property type="protein sequence ID" value="NXC39798.1"/>
    <property type="molecule type" value="Genomic_DNA"/>
</dbReference>
<dbReference type="InterPro" id="IPR031046">
    <property type="entry name" value="CARNS1"/>
</dbReference>
<dbReference type="OrthoDB" id="434648at2759"/>
<dbReference type="GO" id="GO:0102102">
    <property type="term" value="F:homocarnosine synthase activity"/>
    <property type="evidence" value="ECO:0007669"/>
    <property type="project" value="TreeGrafter"/>
</dbReference>
<dbReference type="PANTHER" id="PTHR48066:SF1">
    <property type="entry name" value="CARNOSINE SYNTHASE 1"/>
    <property type="match status" value="1"/>
</dbReference>
<dbReference type="AlphaFoldDB" id="A0A851NCZ7"/>
<evidence type="ECO:0000313" key="2">
    <source>
        <dbReference type="EMBL" id="NXC39798.1"/>
    </source>
</evidence>
<evidence type="ECO:0000256" key="1">
    <source>
        <dbReference type="SAM" id="MobiDB-lite"/>
    </source>
</evidence>
<dbReference type="Proteomes" id="UP000613066">
    <property type="component" value="Unassembled WGS sequence"/>
</dbReference>
<name>A0A851NCZ7_9GALL</name>
<feature type="non-terminal residue" evidence="2">
    <location>
        <position position="1"/>
    </location>
</feature>
<dbReference type="GO" id="GO:0047730">
    <property type="term" value="F:carnosine synthase activity"/>
    <property type="evidence" value="ECO:0007669"/>
    <property type="project" value="InterPro"/>
</dbReference>
<dbReference type="GO" id="GO:0016887">
    <property type="term" value="F:ATP hydrolysis activity"/>
    <property type="evidence" value="ECO:0007669"/>
    <property type="project" value="InterPro"/>
</dbReference>
<organism evidence="2 3">
    <name type="scientific">Penelope pileata</name>
    <dbReference type="NCBI Taxonomy" id="1118817"/>
    <lineage>
        <taxon>Eukaryota</taxon>
        <taxon>Metazoa</taxon>
        <taxon>Chordata</taxon>
        <taxon>Craniata</taxon>
        <taxon>Vertebrata</taxon>
        <taxon>Euteleostomi</taxon>
        <taxon>Archelosauria</taxon>
        <taxon>Archosauria</taxon>
        <taxon>Dinosauria</taxon>
        <taxon>Saurischia</taxon>
        <taxon>Theropoda</taxon>
        <taxon>Coelurosauria</taxon>
        <taxon>Aves</taxon>
        <taxon>Neognathae</taxon>
        <taxon>Galloanserae</taxon>
        <taxon>Galliformes</taxon>
        <taxon>Cracidae</taxon>
        <taxon>Penelope</taxon>
    </lineage>
</organism>
<proteinExistence type="predicted"/>
<keyword evidence="3" id="KW-1185">Reference proteome</keyword>
<feature type="non-terminal residue" evidence="2">
    <location>
        <position position="173"/>
    </location>
</feature>
<feature type="region of interest" description="Disordered" evidence="1">
    <location>
        <begin position="143"/>
        <end position="173"/>
    </location>
</feature>
<dbReference type="PANTHER" id="PTHR48066">
    <property type="entry name" value="CARNOSINE SYNTHASE 1"/>
    <property type="match status" value="1"/>
</dbReference>
<evidence type="ECO:0000313" key="3">
    <source>
        <dbReference type="Proteomes" id="UP000613066"/>
    </source>
</evidence>